<sequence>MKVHVWLFFLLLLIVIPRTSHQYACDKNDSTTSNFAFCNTSLSYADRAKDLVLSLNLTEKVQQLVNNATGISRLGIPAYEWWSEALHGVSNTGPGVHFNETVPGATSFPSVILSAASFNSSLWYILGQVVSTEGRAMYNVGLAGLTFWSPNVNVFRDPRWGRGQETPGEDPFVVAKYAVNYVRGLQETGPEGNFSSDRLKVSSCCKHYTAYDVDNWKGVDRFHFDAKVTPQDLEDTFQPPFKSCVEEGNVSSVMCSYNRVNGIPTCADPNLLKGVIRDKWGLDGYIASDCDSIEVYYDSINYTATPEDAVALALKAGLNMNCGDFLGRYTENAVKLNKVDESTVDQALIYNYIVLMRLGFFDGDPKMLPFGKLGPSDVCTEDHKMLGVEAAKQGIVLLENNGILPLSKNDTKNLAVIGPNANVTSTMLSIYAGVPCQYTTPLQGLQNYVPSFRYEPGCSDVGCNDDSQIEAAANAAAASDVVIIVVGLDQSIEREGLDRVNLTLPGFQEKLVNEVANSTNGSVILVVMSASPVDISFAKKNSKIGAILWVGYPGQDGGSAIAQILFGDYNPGGRSPFTWYPQEYVDKVPMTDMNMRPNASKNFPGRTYRFYNGKAIYEFGHGLSYTTFSRFVISAPSSILIKKKSTTNPSNILSSNFDSQPNGQAIDVTSVNCQNLQFQVVIGVKNDGNFDGSHVVLMFWKPGNTSVVTGAPNKQLVGFDRVEVKREKSKTVTLKLDVCKDLSIADPNGKRKLITGQHTFVVGSSSERQVKHNFNIGVAKSSEEGGFMPNQSKAAGCIHLIAAINIDLMNFLLHIRKS</sequence>
<name>A0A8S0T2P8_OLEEU</name>
<dbReference type="Gramene" id="OE9A101334T1">
    <property type="protein sequence ID" value="OE9A101334C1"/>
    <property type="gene ID" value="OE9A101334"/>
</dbReference>
<organism evidence="10 11">
    <name type="scientific">Olea europaea subsp. europaea</name>
    <dbReference type="NCBI Taxonomy" id="158383"/>
    <lineage>
        <taxon>Eukaryota</taxon>
        <taxon>Viridiplantae</taxon>
        <taxon>Streptophyta</taxon>
        <taxon>Embryophyta</taxon>
        <taxon>Tracheophyta</taxon>
        <taxon>Spermatophyta</taxon>
        <taxon>Magnoliopsida</taxon>
        <taxon>eudicotyledons</taxon>
        <taxon>Gunneridae</taxon>
        <taxon>Pentapetalae</taxon>
        <taxon>asterids</taxon>
        <taxon>lamiids</taxon>
        <taxon>Lamiales</taxon>
        <taxon>Oleaceae</taxon>
        <taxon>Oleeae</taxon>
        <taxon>Olea</taxon>
    </lineage>
</organism>
<evidence type="ECO:0000256" key="8">
    <source>
        <dbReference type="SAM" id="SignalP"/>
    </source>
</evidence>
<evidence type="ECO:0000256" key="7">
    <source>
        <dbReference type="ARBA" id="ARBA00023295"/>
    </source>
</evidence>
<dbReference type="EMBL" id="CACTIH010005615">
    <property type="protein sequence ID" value="CAA2999078.1"/>
    <property type="molecule type" value="Genomic_DNA"/>
</dbReference>
<dbReference type="FunFam" id="3.40.50.1700:FF:000001">
    <property type="entry name" value="probable beta-D-xylosidase 2"/>
    <property type="match status" value="1"/>
</dbReference>
<dbReference type="InterPro" id="IPR002772">
    <property type="entry name" value="Glyco_hydro_3_C"/>
</dbReference>
<feature type="signal peptide" evidence="8">
    <location>
        <begin position="1"/>
        <end position="21"/>
    </location>
</feature>
<comment type="subcellular location">
    <subcellularLocation>
        <location evidence="1">Secreted</location>
    </subcellularLocation>
</comment>
<dbReference type="PANTHER" id="PTHR42721:SF3">
    <property type="entry name" value="BETA-D-XYLOSIDASE 5-RELATED"/>
    <property type="match status" value="1"/>
</dbReference>
<dbReference type="SUPFAM" id="SSF51445">
    <property type="entry name" value="(Trans)glycosidases"/>
    <property type="match status" value="1"/>
</dbReference>
<dbReference type="SUPFAM" id="SSF52279">
    <property type="entry name" value="Beta-D-glucan exohydrolase, C-terminal domain"/>
    <property type="match status" value="1"/>
</dbReference>
<accession>A0A8S0T2P8</accession>
<protein>
    <submittedName>
        <fullName evidence="10">Probable beta-D-xylosidase 5</fullName>
    </submittedName>
</protein>
<dbReference type="InterPro" id="IPR036881">
    <property type="entry name" value="Glyco_hydro_3_C_sf"/>
</dbReference>
<dbReference type="GO" id="GO:0009044">
    <property type="term" value="F:xylan 1,4-beta-xylosidase activity"/>
    <property type="evidence" value="ECO:0007669"/>
    <property type="project" value="InterPro"/>
</dbReference>
<evidence type="ECO:0000256" key="2">
    <source>
        <dbReference type="ARBA" id="ARBA00005336"/>
    </source>
</evidence>
<reference evidence="10 11" key="1">
    <citation type="submission" date="2019-12" db="EMBL/GenBank/DDBJ databases">
        <authorList>
            <person name="Alioto T."/>
            <person name="Alioto T."/>
            <person name="Gomez Garrido J."/>
        </authorList>
    </citation>
    <scope>NUCLEOTIDE SEQUENCE [LARGE SCALE GENOMIC DNA]</scope>
</reference>
<keyword evidence="3" id="KW-0964">Secreted</keyword>
<dbReference type="Gene3D" id="3.40.50.1700">
    <property type="entry name" value="Glycoside hydrolase family 3 C-terminal domain"/>
    <property type="match status" value="1"/>
</dbReference>
<evidence type="ECO:0000259" key="9">
    <source>
        <dbReference type="SMART" id="SM01217"/>
    </source>
</evidence>
<gene>
    <name evidence="10" type="ORF">OLEA9_A101334</name>
</gene>
<dbReference type="InterPro" id="IPR013783">
    <property type="entry name" value="Ig-like_fold"/>
</dbReference>
<dbReference type="PANTHER" id="PTHR42721">
    <property type="entry name" value="SUGAR HYDROLASE-RELATED"/>
    <property type="match status" value="1"/>
</dbReference>
<dbReference type="Gene3D" id="2.60.40.10">
    <property type="entry name" value="Immunoglobulins"/>
    <property type="match status" value="1"/>
</dbReference>
<dbReference type="InterPro" id="IPR017853">
    <property type="entry name" value="GH"/>
</dbReference>
<evidence type="ECO:0000313" key="11">
    <source>
        <dbReference type="Proteomes" id="UP000594638"/>
    </source>
</evidence>
<dbReference type="SMART" id="SM01217">
    <property type="entry name" value="Fn3_like"/>
    <property type="match status" value="1"/>
</dbReference>
<evidence type="ECO:0000256" key="6">
    <source>
        <dbReference type="ARBA" id="ARBA00023180"/>
    </source>
</evidence>
<feature type="domain" description="Fibronectin type III-like" evidence="9">
    <location>
        <begin position="694"/>
        <end position="766"/>
    </location>
</feature>
<dbReference type="InterPro" id="IPR001764">
    <property type="entry name" value="Glyco_hydro_3_N"/>
</dbReference>
<evidence type="ECO:0000256" key="5">
    <source>
        <dbReference type="ARBA" id="ARBA00022801"/>
    </source>
</evidence>
<dbReference type="GO" id="GO:0005576">
    <property type="term" value="C:extracellular region"/>
    <property type="evidence" value="ECO:0007669"/>
    <property type="project" value="UniProtKB-SubCell"/>
</dbReference>
<evidence type="ECO:0000313" key="10">
    <source>
        <dbReference type="EMBL" id="CAA2999078.1"/>
    </source>
</evidence>
<keyword evidence="4 8" id="KW-0732">Signal</keyword>
<feature type="chain" id="PRO_5035927893" evidence="8">
    <location>
        <begin position="22"/>
        <end position="818"/>
    </location>
</feature>
<dbReference type="Pfam" id="PF01915">
    <property type="entry name" value="Glyco_hydro_3_C"/>
    <property type="match status" value="1"/>
</dbReference>
<dbReference type="Pfam" id="PF14310">
    <property type="entry name" value="Fn3-like"/>
    <property type="match status" value="1"/>
</dbReference>
<dbReference type="Pfam" id="PF00933">
    <property type="entry name" value="Glyco_hydro_3"/>
    <property type="match status" value="1"/>
</dbReference>
<dbReference type="InterPro" id="IPR036962">
    <property type="entry name" value="Glyco_hydro_3_N_sf"/>
</dbReference>
<proteinExistence type="inferred from homology"/>
<dbReference type="Proteomes" id="UP000594638">
    <property type="component" value="Unassembled WGS sequence"/>
</dbReference>
<evidence type="ECO:0000256" key="1">
    <source>
        <dbReference type="ARBA" id="ARBA00004613"/>
    </source>
</evidence>
<keyword evidence="7" id="KW-0326">Glycosidase</keyword>
<dbReference type="GO" id="GO:0045493">
    <property type="term" value="P:xylan catabolic process"/>
    <property type="evidence" value="ECO:0007669"/>
    <property type="project" value="InterPro"/>
</dbReference>
<dbReference type="GO" id="GO:0046556">
    <property type="term" value="F:alpha-L-arabinofuranosidase activity"/>
    <property type="evidence" value="ECO:0007669"/>
    <property type="project" value="TreeGrafter"/>
</dbReference>
<dbReference type="InterPro" id="IPR026891">
    <property type="entry name" value="Fn3-like"/>
</dbReference>
<comment type="caution">
    <text evidence="10">The sequence shown here is derived from an EMBL/GenBank/DDBJ whole genome shotgun (WGS) entry which is preliminary data.</text>
</comment>
<dbReference type="OrthoDB" id="47059at2759"/>
<evidence type="ECO:0000256" key="3">
    <source>
        <dbReference type="ARBA" id="ARBA00022525"/>
    </source>
</evidence>
<dbReference type="InterPro" id="IPR044993">
    <property type="entry name" value="BXL"/>
</dbReference>
<dbReference type="FunFam" id="3.20.20.300:FF:000004">
    <property type="entry name" value="probable beta-D-xylosidase 7"/>
    <property type="match status" value="1"/>
</dbReference>
<dbReference type="Gene3D" id="3.20.20.300">
    <property type="entry name" value="Glycoside hydrolase, family 3, N-terminal domain"/>
    <property type="match status" value="1"/>
</dbReference>
<comment type="similarity">
    <text evidence="2">Belongs to the glycosyl hydrolase 3 family.</text>
</comment>
<keyword evidence="6" id="KW-0325">Glycoprotein</keyword>
<dbReference type="AlphaFoldDB" id="A0A8S0T2P8"/>
<evidence type="ECO:0000256" key="4">
    <source>
        <dbReference type="ARBA" id="ARBA00022729"/>
    </source>
</evidence>
<dbReference type="PRINTS" id="PR00133">
    <property type="entry name" value="GLHYDRLASE3"/>
</dbReference>
<keyword evidence="11" id="KW-1185">Reference proteome</keyword>
<keyword evidence="5" id="KW-0378">Hydrolase</keyword>
<dbReference type="GO" id="GO:0031222">
    <property type="term" value="P:arabinan catabolic process"/>
    <property type="evidence" value="ECO:0007669"/>
    <property type="project" value="TreeGrafter"/>
</dbReference>